<feature type="repeat" description="ANK" evidence="3">
    <location>
        <begin position="635"/>
        <end position="667"/>
    </location>
</feature>
<evidence type="ECO:0000256" key="3">
    <source>
        <dbReference type="PROSITE-ProRule" id="PRU00023"/>
    </source>
</evidence>
<evidence type="ECO:0000313" key="5">
    <source>
        <dbReference type="EMBL" id="OLP90413.1"/>
    </source>
</evidence>
<keyword evidence="2 3" id="KW-0040">ANK repeat</keyword>
<dbReference type="InterPro" id="IPR036770">
    <property type="entry name" value="Ankyrin_rpt-contain_sf"/>
</dbReference>
<organism evidence="5 6">
    <name type="scientific">Symbiodinium microadriaticum</name>
    <name type="common">Dinoflagellate</name>
    <name type="synonym">Zooxanthella microadriatica</name>
    <dbReference type="NCBI Taxonomy" id="2951"/>
    <lineage>
        <taxon>Eukaryota</taxon>
        <taxon>Sar</taxon>
        <taxon>Alveolata</taxon>
        <taxon>Dinophyceae</taxon>
        <taxon>Suessiales</taxon>
        <taxon>Symbiodiniaceae</taxon>
        <taxon>Symbiodinium</taxon>
    </lineage>
</organism>
<dbReference type="EMBL" id="LSRX01000713">
    <property type="protein sequence ID" value="OLP90413.1"/>
    <property type="molecule type" value="Genomic_DNA"/>
</dbReference>
<dbReference type="Proteomes" id="UP000186817">
    <property type="component" value="Unassembled WGS sequence"/>
</dbReference>
<dbReference type="Gene3D" id="1.25.40.20">
    <property type="entry name" value="Ankyrin repeat-containing domain"/>
    <property type="match status" value="2"/>
</dbReference>
<dbReference type="PROSITE" id="PS50297">
    <property type="entry name" value="ANK_REP_REGION"/>
    <property type="match status" value="3"/>
</dbReference>
<dbReference type="Pfam" id="PF12796">
    <property type="entry name" value="Ank_2"/>
    <property type="match status" value="1"/>
</dbReference>
<dbReference type="PROSITE" id="PS50088">
    <property type="entry name" value="ANK_REPEAT"/>
    <property type="match status" value="3"/>
</dbReference>
<accession>A0A1Q9D5G2</accession>
<name>A0A1Q9D5G2_SYMMI</name>
<dbReference type="PANTHER" id="PTHR24173">
    <property type="entry name" value="ANKYRIN REPEAT CONTAINING"/>
    <property type="match status" value="1"/>
</dbReference>
<dbReference type="SUPFAM" id="SSF48403">
    <property type="entry name" value="Ankyrin repeat"/>
    <property type="match status" value="1"/>
</dbReference>
<evidence type="ECO:0000259" key="4">
    <source>
        <dbReference type="PROSITE" id="PS50053"/>
    </source>
</evidence>
<evidence type="ECO:0000313" key="6">
    <source>
        <dbReference type="Proteomes" id="UP000186817"/>
    </source>
</evidence>
<comment type="caution">
    <text evidence="5">The sequence shown here is derived from an EMBL/GenBank/DDBJ whole genome shotgun (WGS) entry which is preliminary data.</text>
</comment>
<evidence type="ECO:0000256" key="1">
    <source>
        <dbReference type="ARBA" id="ARBA00022737"/>
    </source>
</evidence>
<feature type="repeat" description="ANK" evidence="3">
    <location>
        <begin position="668"/>
        <end position="700"/>
    </location>
</feature>
<dbReference type="CDD" id="cd17039">
    <property type="entry name" value="Ubl_ubiquitin_like"/>
    <property type="match status" value="1"/>
</dbReference>
<feature type="domain" description="Ubiquitin-like" evidence="4">
    <location>
        <begin position="482"/>
        <end position="535"/>
    </location>
</feature>
<dbReference type="AlphaFoldDB" id="A0A1Q9D5G2"/>
<feature type="repeat" description="ANK" evidence="3">
    <location>
        <begin position="602"/>
        <end position="634"/>
    </location>
</feature>
<dbReference type="OrthoDB" id="4772757at2759"/>
<dbReference type="InterPro" id="IPR002110">
    <property type="entry name" value="Ankyrin_rpt"/>
</dbReference>
<evidence type="ECO:0000256" key="2">
    <source>
        <dbReference type="ARBA" id="ARBA00023043"/>
    </source>
</evidence>
<dbReference type="SMART" id="SM00248">
    <property type="entry name" value="ANK"/>
    <property type="match status" value="4"/>
</dbReference>
<sequence>MSLALPSLRPTSALRTACVLRAAPGWQEHQVRLHSHLEPRAAFGAVGAAALAAARGLRQRHSRSGRPRTTLRWSLSSLMPAALRLPRDIGQGRGHNTKAITKYDLSSLLDDSSIGVTFWDTWGICEGETCQFRDFSEAFLQNLTDGKVPDGFHLKEYDAHKGIFNEINGHQMFSEAHRMHGVLFFMRYEHSVREPEKTLAKKYVPKISELGYSTMVVLTWLQTACEKNNTAACENERVEKLGYKDSTVSMYGLRILQTAMDNAEQFSKSMELAHQKSIRERAEKAGPGQADRKVLEMLPRFLEGRGLEVLRSGSVAAEEIEAEGIIDRHYEAIAKIGMGGGGGEFGGNTDDEFRAQAALLGTTALAMVAIVVIARGQPGDSAVDWFGCDDSGHCGCILVWVTDNPGLEVLDIALGSWACPDGGAWLALNPPQVVVRPVEEMVGNPSCDCSICLQPLLEVQKDEMTPTNQALKRLDRPTMPCVRGISGEELASFATEDFQDVHELKSRLRSLHGFPLCLQQLLFDGDHLRDDDPVKASELTMVLRTAVTAEQQHKAAEELVCYAADGGFLEVARLLLQAGADRDYCRSSEVSEGSSCEEWDNIGCTALSRAANRGHAELVRLLLEAGADKDLQDEDGMTALMHAAHEGHVEIARILVAAGAGKDLEDEEGTTALMIAAATGHTEIARLLVDAGATMDLDDAVGSQ</sequence>
<proteinExistence type="predicted"/>
<keyword evidence="1" id="KW-0677">Repeat</keyword>
<gene>
    <name evidence="5" type="primary">ANKRD17</name>
    <name evidence="5" type="ORF">AK812_SmicGene28016</name>
</gene>
<dbReference type="InterPro" id="IPR000626">
    <property type="entry name" value="Ubiquitin-like_dom"/>
</dbReference>
<protein>
    <submittedName>
        <fullName evidence="5">Ankyrin repeat domain-containing protein 17</fullName>
    </submittedName>
</protein>
<keyword evidence="6" id="KW-1185">Reference proteome</keyword>
<dbReference type="PANTHER" id="PTHR24173:SF74">
    <property type="entry name" value="ANKYRIN REPEAT DOMAIN-CONTAINING PROTEIN 16"/>
    <property type="match status" value="1"/>
</dbReference>
<dbReference type="PROSITE" id="PS50053">
    <property type="entry name" value="UBIQUITIN_2"/>
    <property type="match status" value="1"/>
</dbReference>
<reference evidence="5 6" key="1">
    <citation type="submission" date="2016-02" db="EMBL/GenBank/DDBJ databases">
        <title>Genome analysis of coral dinoflagellate symbionts highlights evolutionary adaptations to a symbiotic lifestyle.</title>
        <authorList>
            <person name="Aranda M."/>
            <person name="Li Y."/>
            <person name="Liew Y.J."/>
            <person name="Baumgarten S."/>
            <person name="Simakov O."/>
            <person name="Wilson M."/>
            <person name="Piel J."/>
            <person name="Ashoor H."/>
            <person name="Bougouffa S."/>
            <person name="Bajic V.B."/>
            <person name="Ryu T."/>
            <person name="Ravasi T."/>
            <person name="Bayer T."/>
            <person name="Micklem G."/>
            <person name="Kim H."/>
            <person name="Bhak J."/>
            <person name="Lajeunesse T.C."/>
            <person name="Voolstra C.R."/>
        </authorList>
    </citation>
    <scope>NUCLEOTIDE SEQUENCE [LARGE SCALE GENOMIC DNA]</scope>
    <source>
        <strain evidence="5 6">CCMP2467</strain>
    </source>
</reference>